<evidence type="ECO:0000313" key="3">
    <source>
        <dbReference type="Proteomes" id="UP000470213"/>
    </source>
</evidence>
<dbReference type="Proteomes" id="UP000470213">
    <property type="component" value="Unassembled WGS sequence"/>
</dbReference>
<accession>A0A7X5LKC1</accession>
<dbReference type="Pfam" id="PF03886">
    <property type="entry name" value="ABC_trans_aux"/>
    <property type="match status" value="1"/>
</dbReference>
<feature type="domain" description="ABC-type transport auxiliary lipoprotein component" evidence="1">
    <location>
        <begin position="50"/>
        <end position="198"/>
    </location>
</feature>
<reference evidence="2 3" key="1">
    <citation type="submission" date="2020-01" db="EMBL/GenBank/DDBJ databases">
        <authorList>
            <person name="Chen J."/>
            <person name="Zhu S."/>
            <person name="Yang J."/>
        </authorList>
    </citation>
    <scope>NUCLEOTIDE SEQUENCE [LARGE SCALE GENOMIC DNA]</scope>
    <source>
        <strain evidence="2 3">345S023</strain>
    </source>
</reference>
<dbReference type="PROSITE" id="PS51257">
    <property type="entry name" value="PROKAR_LIPOPROTEIN"/>
    <property type="match status" value="1"/>
</dbReference>
<protein>
    <recommendedName>
        <fullName evidence="1">ABC-type transport auxiliary lipoprotein component domain-containing protein</fullName>
    </recommendedName>
</protein>
<dbReference type="RefSeq" id="WP_163084515.1">
    <property type="nucleotide sequence ID" value="NZ_JAAAWN010000007.1"/>
</dbReference>
<dbReference type="Gene3D" id="3.40.50.10610">
    <property type="entry name" value="ABC-type transport auxiliary lipoprotein component"/>
    <property type="match status" value="1"/>
</dbReference>
<gene>
    <name evidence="2" type="ORF">GTH32_06885</name>
</gene>
<organism evidence="2 3">
    <name type="scientific">Alteromonas profundi</name>
    <dbReference type="NCBI Taxonomy" id="2696062"/>
    <lineage>
        <taxon>Bacteria</taxon>
        <taxon>Pseudomonadati</taxon>
        <taxon>Pseudomonadota</taxon>
        <taxon>Gammaproteobacteria</taxon>
        <taxon>Alteromonadales</taxon>
        <taxon>Alteromonadaceae</taxon>
        <taxon>Alteromonas/Salinimonas group</taxon>
        <taxon>Alteromonas</taxon>
    </lineage>
</organism>
<comment type="caution">
    <text evidence="2">The sequence shown here is derived from an EMBL/GenBank/DDBJ whole genome shotgun (WGS) entry which is preliminary data.</text>
</comment>
<dbReference type="EMBL" id="JAAAWN010000007">
    <property type="protein sequence ID" value="NDV90924.1"/>
    <property type="molecule type" value="Genomic_DNA"/>
</dbReference>
<keyword evidence="3" id="KW-1185">Reference proteome</keyword>
<evidence type="ECO:0000313" key="2">
    <source>
        <dbReference type="EMBL" id="NDV90924.1"/>
    </source>
</evidence>
<proteinExistence type="predicted"/>
<dbReference type="SUPFAM" id="SSF159594">
    <property type="entry name" value="XCC0632-like"/>
    <property type="match status" value="1"/>
</dbReference>
<sequence length="204" mass="22712">MNRNPMLALRIRGFGIPTLMMLGAMLTGCATSAPPLSYYLLHDVTENNATRDSVSQNNPNALVLINRVVLPDYLKQRGLVFQTSDTGIHIATDHLWAEPMDEGLTKRLRDSLTHHNLELITHAMGAQEVDVYLTLRIDDFIASHQGDIILRGEYFLSYADEVDESARFHVSLPLPHDGFDTSVKVMRQALATLADKIASDINAK</sequence>
<evidence type="ECO:0000259" key="1">
    <source>
        <dbReference type="Pfam" id="PF03886"/>
    </source>
</evidence>
<name>A0A7X5LKC1_9ALTE</name>
<dbReference type="AlphaFoldDB" id="A0A7X5LKC1"/>
<dbReference type="InterPro" id="IPR005586">
    <property type="entry name" value="ABC_trans_aux"/>
</dbReference>